<dbReference type="Gene3D" id="1.10.10.60">
    <property type="entry name" value="Homeodomain-like"/>
    <property type="match status" value="1"/>
</dbReference>
<feature type="region of interest" description="Disordered" evidence="1">
    <location>
        <begin position="539"/>
        <end position="601"/>
    </location>
</feature>
<reference evidence="4" key="1">
    <citation type="submission" date="2022-08" db="EMBL/GenBank/DDBJ databases">
        <title>Novel sulfate-reducing endosymbionts in the free-living metamonad Anaeramoeba.</title>
        <authorList>
            <person name="Jerlstrom-Hultqvist J."/>
            <person name="Cepicka I."/>
            <person name="Gallot-Lavallee L."/>
            <person name="Salas-Leiva D."/>
            <person name="Curtis B.A."/>
            <person name="Zahonova K."/>
            <person name="Pipaliya S."/>
            <person name="Dacks J."/>
            <person name="Roger A.J."/>
        </authorList>
    </citation>
    <scope>NUCLEOTIDE SEQUENCE</scope>
    <source>
        <strain evidence="4">Schooner1</strain>
    </source>
</reference>
<dbReference type="Pfam" id="PF00249">
    <property type="entry name" value="Myb_DNA-binding"/>
    <property type="match status" value="1"/>
</dbReference>
<feature type="compositionally biased region" description="Acidic residues" evidence="1">
    <location>
        <begin position="297"/>
        <end position="308"/>
    </location>
</feature>
<protein>
    <submittedName>
        <fullName evidence="4">Transcription factor myb44-like</fullName>
    </submittedName>
</protein>
<dbReference type="PROSITE" id="PS50090">
    <property type="entry name" value="MYB_LIKE"/>
    <property type="match status" value="1"/>
</dbReference>
<dbReference type="CDD" id="cd00167">
    <property type="entry name" value="SANT"/>
    <property type="match status" value="1"/>
</dbReference>
<dbReference type="SMART" id="SM00717">
    <property type="entry name" value="SANT"/>
    <property type="match status" value="1"/>
</dbReference>
<accession>A0ABQ8XHU3</accession>
<dbReference type="EMBL" id="JAOAOG010000294">
    <property type="protein sequence ID" value="KAJ6232207.1"/>
    <property type="molecule type" value="Genomic_DNA"/>
</dbReference>
<evidence type="ECO:0000256" key="1">
    <source>
        <dbReference type="SAM" id="MobiDB-lite"/>
    </source>
</evidence>
<dbReference type="InterPro" id="IPR001005">
    <property type="entry name" value="SANT/Myb"/>
</dbReference>
<feature type="region of interest" description="Disordered" evidence="1">
    <location>
        <begin position="145"/>
        <end position="405"/>
    </location>
</feature>
<evidence type="ECO:0000259" key="2">
    <source>
        <dbReference type="PROSITE" id="PS50090"/>
    </source>
</evidence>
<feature type="domain" description="HTH myb-type" evidence="3">
    <location>
        <begin position="440"/>
        <end position="491"/>
    </location>
</feature>
<dbReference type="Proteomes" id="UP001150062">
    <property type="component" value="Unassembled WGS sequence"/>
</dbReference>
<proteinExistence type="predicted"/>
<organism evidence="4 5">
    <name type="scientific">Anaeramoeba flamelloides</name>
    <dbReference type="NCBI Taxonomy" id="1746091"/>
    <lineage>
        <taxon>Eukaryota</taxon>
        <taxon>Metamonada</taxon>
        <taxon>Anaeramoebidae</taxon>
        <taxon>Anaeramoeba</taxon>
    </lineage>
</organism>
<dbReference type="SUPFAM" id="SSF46689">
    <property type="entry name" value="Homeodomain-like"/>
    <property type="match status" value="1"/>
</dbReference>
<feature type="compositionally biased region" description="Basic residues" evidence="1">
    <location>
        <begin position="226"/>
        <end position="235"/>
    </location>
</feature>
<feature type="compositionally biased region" description="Basic and acidic residues" evidence="1">
    <location>
        <begin position="573"/>
        <end position="582"/>
    </location>
</feature>
<keyword evidence="5" id="KW-1185">Reference proteome</keyword>
<evidence type="ECO:0000259" key="3">
    <source>
        <dbReference type="PROSITE" id="PS51294"/>
    </source>
</evidence>
<feature type="compositionally biased region" description="Polar residues" evidence="1">
    <location>
        <begin position="237"/>
        <end position="254"/>
    </location>
</feature>
<dbReference type="InterPro" id="IPR017930">
    <property type="entry name" value="Myb_dom"/>
</dbReference>
<feature type="compositionally biased region" description="Polar residues" evidence="1">
    <location>
        <begin position="326"/>
        <end position="335"/>
    </location>
</feature>
<feature type="compositionally biased region" description="Basic and acidic residues" evidence="1">
    <location>
        <begin position="145"/>
        <end position="180"/>
    </location>
</feature>
<sequence length="615" mass="71916">MDNQKDKKISDPISNDFEQFFSKIPQNKTIERSFALHLYSTSKNKNKTLSLINDQNWLVKEIEKWKKLEKKGNVKAEIKKDIKIEIKKEKEKEIEKWKKLVKKGDVKAETKKEVLGIKIKKEKENQNNIEEKKESQGLLKFKETEKEKIKKEEEATTKETQEGNEKQKEKEKYKDCKKESAIPQLPLKEEYIGSSFQEESTLNTNKKGKLFTENVRQKIKEENKYKIRRTGHLTGKKPSNTTVDPDPISNNSETKSLKENNSKNSIQAESKMGVKEKEEAEGGVEDEQELKEKGEGEGGDEDGEEEEEIKTKKSLLVSIKKSSFSGHNINTQNKTYDLDMSLSESSEELDSPCSEFQPSTESEPEQIEEVNAQLEKGDRSKKGMSKKRRRNKRYHNLPRPQDPPPEWDKWSYVKQDAWLRYVQNPNSYYYRFNEKGEKDKRGKWSEEEEKLFERRLVEFGPRDWGLFSISIPGRCGTMCSNHFRSRLLHEPEFFEKWGSDFELNDGKLKFVGVSRIQISNEKKKKQAKLENKALQLAVDRNKKKKRRNHRRRKRNRLRKKKKKKVSKKSNTSKNEKEKEKKAQNQNGGGNTGNTDLGNDDVDDIFESLDIETDNN</sequence>
<dbReference type="PROSITE" id="PS51294">
    <property type="entry name" value="HTH_MYB"/>
    <property type="match status" value="1"/>
</dbReference>
<evidence type="ECO:0000313" key="5">
    <source>
        <dbReference type="Proteomes" id="UP001150062"/>
    </source>
</evidence>
<feature type="compositionally biased region" description="Low complexity" evidence="1">
    <location>
        <begin position="314"/>
        <end position="325"/>
    </location>
</feature>
<comment type="caution">
    <text evidence="4">The sequence shown here is derived from an EMBL/GenBank/DDBJ whole genome shotgun (WGS) entry which is preliminary data.</text>
</comment>
<feature type="compositionally biased region" description="Basic and acidic residues" evidence="1">
    <location>
        <begin position="215"/>
        <end position="225"/>
    </location>
</feature>
<feature type="compositionally biased region" description="Polar residues" evidence="1">
    <location>
        <begin position="194"/>
        <end position="205"/>
    </location>
</feature>
<evidence type="ECO:0000313" key="4">
    <source>
        <dbReference type="EMBL" id="KAJ6232207.1"/>
    </source>
</evidence>
<name>A0ABQ8XHU3_9EUKA</name>
<dbReference type="InterPro" id="IPR009057">
    <property type="entry name" value="Homeodomain-like_sf"/>
</dbReference>
<feature type="domain" description="Myb-like" evidence="2">
    <location>
        <begin position="436"/>
        <end position="487"/>
    </location>
</feature>
<feature type="compositionally biased region" description="Basic residues" evidence="1">
    <location>
        <begin position="541"/>
        <end position="567"/>
    </location>
</feature>
<feature type="compositionally biased region" description="Basic residues" evidence="1">
    <location>
        <begin position="382"/>
        <end position="396"/>
    </location>
</feature>
<gene>
    <name evidence="4" type="ORF">M0813_05126</name>
</gene>